<dbReference type="PANTHER" id="PTHR43638:SF3">
    <property type="entry name" value="ALDEHYDE REDUCTASE"/>
    <property type="match status" value="1"/>
</dbReference>
<dbReference type="Gene3D" id="3.20.20.100">
    <property type="entry name" value="NADP-dependent oxidoreductase domain"/>
    <property type="match status" value="1"/>
</dbReference>
<dbReference type="SUPFAM" id="SSF51430">
    <property type="entry name" value="NAD(P)-linked oxidoreductase"/>
    <property type="match status" value="1"/>
</dbReference>
<evidence type="ECO:0000259" key="4">
    <source>
        <dbReference type="Pfam" id="PF00248"/>
    </source>
</evidence>
<comment type="caution">
    <text evidence="5">The sequence shown here is derived from an EMBL/GenBank/DDBJ whole genome shotgun (WGS) entry which is preliminary data.</text>
</comment>
<evidence type="ECO:0000256" key="2">
    <source>
        <dbReference type="PIRSR" id="PIRSR000097-2"/>
    </source>
</evidence>
<feature type="site" description="Lowers pKa of active site Tyr" evidence="3">
    <location>
        <position position="83"/>
    </location>
</feature>
<dbReference type="Pfam" id="PF00248">
    <property type="entry name" value="Aldo_ket_red"/>
    <property type="match status" value="1"/>
</dbReference>
<dbReference type="EMBL" id="JABUMX010000003">
    <property type="protein sequence ID" value="NTS32415.1"/>
    <property type="molecule type" value="Genomic_DNA"/>
</dbReference>
<reference evidence="5 6" key="1">
    <citation type="submission" date="2020-05" db="EMBL/GenBank/DDBJ databases">
        <authorList>
            <person name="Kim M.K."/>
        </authorList>
    </citation>
    <scope>NUCLEOTIDE SEQUENCE [LARGE SCALE GENOMIC DNA]</scope>
    <source>
        <strain evidence="5 6">BT25</strain>
    </source>
</reference>
<evidence type="ECO:0000313" key="5">
    <source>
        <dbReference type="EMBL" id="NTS32415.1"/>
    </source>
</evidence>
<dbReference type="InterPro" id="IPR023210">
    <property type="entry name" value="NADP_OxRdtase_dom"/>
</dbReference>
<dbReference type="InterPro" id="IPR036812">
    <property type="entry name" value="NAD(P)_OxRdtase_dom_sf"/>
</dbReference>
<dbReference type="Proteomes" id="UP000550508">
    <property type="component" value="Unassembled WGS sequence"/>
</dbReference>
<accession>A0A849VQV1</accession>
<organism evidence="5 6">
    <name type="scientific">Phyllobacterium pellucidum</name>
    <dbReference type="NCBI Taxonomy" id="2740464"/>
    <lineage>
        <taxon>Bacteria</taxon>
        <taxon>Pseudomonadati</taxon>
        <taxon>Pseudomonadota</taxon>
        <taxon>Alphaproteobacteria</taxon>
        <taxon>Hyphomicrobiales</taxon>
        <taxon>Phyllobacteriaceae</taxon>
        <taxon>Phyllobacterium</taxon>
    </lineage>
</organism>
<dbReference type="InterPro" id="IPR020471">
    <property type="entry name" value="AKR"/>
</dbReference>
<evidence type="ECO:0000256" key="3">
    <source>
        <dbReference type="PIRSR" id="PIRSR000097-3"/>
    </source>
</evidence>
<feature type="domain" description="NADP-dependent oxidoreductase" evidence="4">
    <location>
        <begin position="20"/>
        <end position="269"/>
    </location>
</feature>
<dbReference type="GO" id="GO:0016491">
    <property type="term" value="F:oxidoreductase activity"/>
    <property type="evidence" value="ECO:0007669"/>
    <property type="project" value="InterPro"/>
</dbReference>
<dbReference type="PIRSF" id="PIRSF000097">
    <property type="entry name" value="AKR"/>
    <property type="match status" value="1"/>
</dbReference>
<name>A0A849VQV1_9HYPH</name>
<feature type="binding site" evidence="2">
    <location>
        <position position="116"/>
    </location>
    <ligand>
        <name>substrate</name>
    </ligand>
</feature>
<feature type="active site" description="Proton donor" evidence="1">
    <location>
        <position position="58"/>
    </location>
</feature>
<gene>
    <name evidence="5" type="ORF">HQ945_14235</name>
</gene>
<dbReference type="AlphaFoldDB" id="A0A849VQV1"/>
<dbReference type="CDD" id="cd19138">
    <property type="entry name" value="AKR_YeaE"/>
    <property type="match status" value="1"/>
</dbReference>
<evidence type="ECO:0000313" key="6">
    <source>
        <dbReference type="Proteomes" id="UP000550508"/>
    </source>
</evidence>
<proteinExistence type="predicted"/>
<protein>
    <submittedName>
        <fullName evidence="5">Aldo/keto reductase</fullName>
    </submittedName>
</protein>
<evidence type="ECO:0000256" key="1">
    <source>
        <dbReference type="PIRSR" id="PIRSR000097-1"/>
    </source>
</evidence>
<keyword evidence="6" id="KW-1185">Reference proteome</keyword>
<dbReference type="PRINTS" id="PR00069">
    <property type="entry name" value="ALDKETRDTASE"/>
</dbReference>
<dbReference type="PANTHER" id="PTHR43638">
    <property type="entry name" value="OXIDOREDUCTASE, ALDO/KETO REDUCTASE FAMILY PROTEIN"/>
    <property type="match status" value="1"/>
</dbReference>
<dbReference type="RefSeq" id="WP_174208214.1">
    <property type="nucleotide sequence ID" value="NZ_JABUMX010000003.1"/>
</dbReference>
<sequence length="282" mass="31177">MKHSDIRTTSLPSGEKVPVLGQGTWFMGEDRRQAQREVEALRLGIDLGMTLIDTAEMYGDGGAEEIVGEAIAGRRDEVFIVSKVLPSNASRKGTIAACERSLKRLKCETIDLYLLHWRGGYKLHDTVAAFEELIETGKIRAWGVSNFDTDDMEELFDVSGGSAVAADQVLYNLTRRGIEFDLLPFCQNRTIPVMAYSPIEQGRMLGHPALAKIAKAYEMTPAVVALAFVINQEGVIAIPKSSTPQHIRDNRKALDLKLSAEHLAVLDSVFPPPQRKQRLAML</sequence>